<feature type="region of interest" description="Disordered" evidence="1">
    <location>
        <begin position="67"/>
        <end position="120"/>
    </location>
</feature>
<dbReference type="Proteomes" id="UP001066276">
    <property type="component" value="Chromosome 3_2"/>
</dbReference>
<accession>A0AAV7TKY9</accession>
<evidence type="ECO:0000313" key="2">
    <source>
        <dbReference type="EMBL" id="KAJ1177121.1"/>
    </source>
</evidence>
<proteinExistence type="predicted"/>
<gene>
    <name evidence="2" type="ORF">NDU88_002383</name>
</gene>
<organism evidence="2 3">
    <name type="scientific">Pleurodeles waltl</name>
    <name type="common">Iberian ribbed newt</name>
    <dbReference type="NCBI Taxonomy" id="8319"/>
    <lineage>
        <taxon>Eukaryota</taxon>
        <taxon>Metazoa</taxon>
        <taxon>Chordata</taxon>
        <taxon>Craniata</taxon>
        <taxon>Vertebrata</taxon>
        <taxon>Euteleostomi</taxon>
        <taxon>Amphibia</taxon>
        <taxon>Batrachia</taxon>
        <taxon>Caudata</taxon>
        <taxon>Salamandroidea</taxon>
        <taxon>Salamandridae</taxon>
        <taxon>Pleurodelinae</taxon>
        <taxon>Pleurodeles</taxon>
    </lineage>
</organism>
<name>A0AAV7TKY9_PLEWA</name>
<sequence length="120" mass="13118">MLFSVWGLRFPAEKRGAGEDCFWVLTPEWQGREQLALETSSLWQEVAESRVSRAGGPDKTETLRTLAGTSEEEKKCQNCLPRSQPGQEMAGGKPPEADHEKTLEAVSCGVTPSRHSSGGE</sequence>
<protein>
    <submittedName>
        <fullName evidence="2">Uncharacterized protein</fullName>
    </submittedName>
</protein>
<comment type="caution">
    <text evidence="2">The sequence shown here is derived from an EMBL/GenBank/DDBJ whole genome shotgun (WGS) entry which is preliminary data.</text>
</comment>
<dbReference type="AlphaFoldDB" id="A0AAV7TKY9"/>
<evidence type="ECO:0000313" key="3">
    <source>
        <dbReference type="Proteomes" id="UP001066276"/>
    </source>
</evidence>
<reference evidence="2" key="1">
    <citation type="journal article" date="2022" name="bioRxiv">
        <title>Sequencing and chromosome-scale assembly of the giantPleurodeles waltlgenome.</title>
        <authorList>
            <person name="Brown T."/>
            <person name="Elewa A."/>
            <person name="Iarovenko S."/>
            <person name="Subramanian E."/>
            <person name="Araus A.J."/>
            <person name="Petzold A."/>
            <person name="Susuki M."/>
            <person name="Suzuki K.-i.T."/>
            <person name="Hayashi T."/>
            <person name="Toyoda A."/>
            <person name="Oliveira C."/>
            <person name="Osipova E."/>
            <person name="Leigh N.D."/>
            <person name="Simon A."/>
            <person name="Yun M.H."/>
        </authorList>
    </citation>
    <scope>NUCLEOTIDE SEQUENCE</scope>
    <source>
        <strain evidence="2">20211129_DDA</strain>
        <tissue evidence="2">Liver</tissue>
    </source>
</reference>
<dbReference type="EMBL" id="JANPWB010000006">
    <property type="protein sequence ID" value="KAJ1177121.1"/>
    <property type="molecule type" value="Genomic_DNA"/>
</dbReference>
<evidence type="ECO:0000256" key="1">
    <source>
        <dbReference type="SAM" id="MobiDB-lite"/>
    </source>
</evidence>
<keyword evidence="3" id="KW-1185">Reference proteome</keyword>